<dbReference type="PANTHER" id="PTHR39337">
    <property type="entry name" value="BLR5642 PROTEIN"/>
    <property type="match status" value="1"/>
</dbReference>
<dbReference type="STRING" id="1246637.MTBBW1_1980017"/>
<evidence type="ECO:0008006" key="3">
    <source>
        <dbReference type="Google" id="ProtNLM"/>
    </source>
</evidence>
<organism evidence="1 2">
    <name type="scientific">Desulfamplus magnetovallimortis</name>
    <dbReference type="NCBI Taxonomy" id="1246637"/>
    <lineage>
        <taxon>Bacteria</taxon>
        <taxon>Pseudomonadati</taxon>
        <taxon>Thermodesulfobacteriota</taxon>
        <taxon>Desulfobacteria</taxon>
        <taxon>Desulfobacterales</taxon>
        <taxon>Desulfobacteraceae</taxon>
        <taxon>Desulfamplus</taxon>
    </lineage>
</organism>
<gene>
    <name evidence="1" type="ORF">MTBBW1_1980017</name>
</gene>
<dbReference type="PANTHER" id="PTHR39337:SF1">
    <property type="entry name" value="BLR5642 PROTEIN"/>
    <property type="match status" value="1"/>
</dbReference>
<evidence type="ECO:0000313" key="1">
    <source>
        <dbReference type="EMBL" id="SLM29795.1"/>
    </source>
</evidence>
<dbReference type="Pfam" id="PF04343">
    <property type="entry name" value="DUF488"/>
    <property type="match status" value="1"/>
</dbReference>
<dbReference type="EMBL" id="FWEV01000110">
    <property type="protein sequence ID" value="SLM29795.1"/>
    <property type="molecule type" value="Genomic_DNA"/>
</dbReference>
<dbReference type="Proteomes" id="UP000191931">
    <property type="component" value="Unassembled WGS sequence"/>
</dbReference>
<evidence type="ECO:0000313" key="2">
    <source>
        <dbReference type="Proteomes" id="UP000191931"/>
    </source>
</evidence>
<name>A0A1W1HBM8_9BACT</name>
<dbReference type="InterPro" id="IPR007438">
    <property type="entry name" value="DUF488"/>
</dbReference>
<keyword evidence="2" id="KW-1185">Reference proteome</keyword>
<reference evidence="1 2" key="1">
    <citation type="submission" date="2017-03" db="EMBL/GenBank/DDBJ databases">
        <authorList>
            <person name="Afonso C.L."/>
            <person name="Miller P.J."/>
            <person name="Scott M.A."/>
            <person name="Spackman E."/>
            <person name="Goraichik I."/>
            <person name="Dimitrov K.M."/>
            <person name="Suarez D.L."/>
            <person name="Swayne D.E."/>
        </authorList>
    </citation>
    <scope>NUCLEOTIDE SEQUENCE [LARGE SCALE GENOMIC DNA]</scope>
    <source>
        <strain evidence="1">PRJEB14757</strain>
    </source>
</reference>
<accession>A0A1W1HBM8</accession>
<proteinExistence type="predicted"/>
<sequence>MITMNQKSSIKIYTIGYTKKSAEKFFDLIRNEDISTLIDVRLNNTSQLSAFAKKDDLEFFLHELCAVQYLHIPQLAPTQNILKAYKSKSITWEDYEKEYLKLLSTRDIDNIIQPDILNKSCFLCSEYKPDNCHRRLAVEYLVEYFKLDAEVKHLI</sequence>
<dbReference type="AlphaFoldDB" id="A0A1W1HBM8"/>
<protein>
    <recommendedName>
        <fullName evidence="3">DUF488 domain-containing protein</fullName>
    </recommendedName>
</protein>